<keyword evidence="3" id="KW-1185">Reference proteome</keyword>
<comment type="caution">
    <text evidence="2">The sequence shown here is derived from an EMBL/GenBank/DDBJ whole genome shotgun (WGS) entry which is preliminary data.</text>
</comment>
<evidence type="ECO:0000313" key="2">
    <source>
        <dbReference type="EMBL" id="KAK6503284.1"/>
    </source>
</evidence>
<evidence type="ECO:0000256" key="1">
    <source>
        <dbReference type="SAM" id="MobiDB-lite"/>
    </source>
</evidence>
<feature type="compositionally biased region" description="Polar residues" evidence="1">
    <location>
        <begin position="1"/>
        <end position="58"/>
    </location>
</feature>
<accession>A0AAV9W6S2</accession>
<gene>
    <name evidence="2" type="ORF">TWF481_008311</name>
</gene>
<proteinExistence type="predicted"/>
<dbReference type="Proteomes" id="UP001370758">
    <property type="component" value="Unassembled WGS sequence"/>
</dbReference>
<organism evidence="2 3">
    <name type="scientific">Arthrobotrys musiformis</name>
    <dbReference type="NCBI Taxonomy" id="47236"/>
    <lineage>
        <taxon>Eukaryota</taxon>
        <taxon>Fungi</taxon>
        <taxon>Dikarya</taxon>
        <taxon>Ascomycota</taxon>
        <taxon>Pezizomycotina</taxon>
        <taxon>Orbiliomycetes</taxon>
        <taxon>Orbiliales</taxon>
        <taxon>Orbiliaceae</taxon>
        <taxon>Arthrobotrys</taxon>
    </lineage>
</organism>
<evidence type="ECO:0000313" key="3">
    <source>
        <dbReference type="Proteomes" id="UP001370758"/>
    </source>
</evidence>
<dbReference type="AlphaFoldDB" id="A0AAV9W6S2"/>
<name>A0AAV9W6S2_9PEZI</name>
<protein>
    <submittedName>
        <fullName evidence="2">Uncharacterized protein</fullName>
    </submittedName>
</protein>
<feature type="region of interest" description="Disordered" evidence="1">
    <location>
        <begin position="1"/>
        <end position="74"/>
    </location>
</feature>
<reference evidence="2 3" key="1">
    <citation type="submission" date="2023-08" db="EMBL/GenBank/DDBJ databases">
        <authorList>
            <person name="Palmer J.M."/>
        </authorList>
    </citation>
    <scope>NUCLEOTIDE SEQUENCE [LARGE SCALE GENOMIC DNA]</scope>
    <source>
        <strain evidence="2 3">TWF481</strain>
    </source>
</reference>
<dbReference type="EMBL" id="JAVHJL010000005">
    <property type="protein sequence ID" value="KAK6503284.1"/>
    <property type="molecule type" value="Genomic_DNA"/>
</dbReference>
<sequence length="74" mass="7704">MAVKTFSEQNLASSSMRLGNNGSIQEPVNRGQNCGNSGTGQKCQASTGPNGATCNGNIKNGRCEKCNTPDPEQD</sequence>